<dbReference type="Proteomes" id="UP000789570">
    <property type="component" value="Unassembled WGS sequence"/>
</dbReference>
<keyword evidence="1" id="KW-0812">Transmembrane</keyword>
<sequence length="189" mass="21261">MVAATKFSRVLGYFHGVWNIIRGVIALGGLFGAITQNRKLINYFAVIVSASAMFYLVFGISISIISIKNKDTLVDMCVQKFNEQAQEGNYWSPVSHWMKPYEKRQEASANSTDNANFTNDVIPQNTQSERELCQQGVKFYIGFAITYTILGFLLMDFGNELKKTDMLKIIGDDERTVIPKPPPRGISSE</sequence>
<gene>
    <name evidence="2" type="ORF">FCALED_LOCUS8908</name>
</gene>
<dbReference type="OrthoDB" id="3239304at2759"/>
<feature type="transmembrane region" description="Helical" evidence="1">
    <location>
        <begin position="139"/>
        <end position="158"/>
    </location>
</feature>
<keyword evidence="1" id="KW-1133">Transmembrane helix</keyword>
<evidence type="ECO:0000313" key="2">
    <source>
        <dbReference type="EMBL" id="CAG8607660.1"/>
    </source>
</evidence>
<accession>A0A9N9CMZ3</accession>
<keyword evidence="3" id="KW-1185">Reference proteome</keyword>
<dbReference type="EMBL" id="CAJVPQ010002761">
    <property type="protein sequence ID" value="CAG8607660.1"/>
    <property type="molecule type" value="Genomic_DNA"/>
</dbReference>
<evidence type="ECO:0000313" key="3">
    <source>
        <dbReference type="Proteomes" id="UP000789570"/>
    </source>
</evidence>
<keyword evidence="1" id="KW-0472">Membrane</keyword>
<protein>
    <submittedName>
        <fullName evidence="2">16636_t:CDS:1</fullName>
    </submittedName>
</protein>
<reference evidence="2" key="1">
    <citation type="submission" date="2021-06" db="EMBL/GenBank/DDBJ databases">
        <authorList>
            <person name="Kallberg Y."/>
            <person name="Tangrot J."/>
            <person name="Rosling A."/>
        </authorList>
    </citation>
    <scope>NUCLEOTIDE SEQUENCE</scope>
    <source>
        <strain evidence="2">UK204</strain>
    </source>
</reference>
<organism evidence="2 3">
    <name type="scientific">Funneliformis caledonium</name>
    <dbReference type="NCBI Taxonomy" id="1117310"/>
    <lineage>
        <taxon>Eukaryota</taxon>
        <taxon>Fungi</taxon>
        <taxon>Fungi incertae sedis</taxon>
        <taxon>Mucoromycota</taxon>
        <taxon>Glomeromycotina</taxon>
        <taxon>Glomeromycetes</taxon>
        <taxon>Glomerales</taxon>
        <taxon>Glomeraceae</taxon>
        <taxon>Funneliformis</taxon>
    </lineage>
</organism>
<feature type="transmembrane region" description="Helical" evidence="1">
    <location>
        <begin position="12"/>
        <end position="34"/>
    </location>
</feature>
<name>A0A9N9CMZ3_9GLOM</name>
<proteinExistence type="predicted"/>
<comment type="caution">
    <text evidence="2">The sequence shown here is derived from an EMBL/GenBank/DDBJ whole genome shotgun (WGS) entry which is preliminary data.</text>
</comment>
<feature type="transmembrane region" description="Helical" evidence="1">
    <location>
        <begin position="41"/>
        <end position="65"/>
    </location>
</feature>
<evidence type="ECO:0000256" key="1">
    <source>
        <dbReference type="SAM" id="Phobius"/>
    </source>
</evidence>
<dbReference type="AlphaFoldDB" id="A0A9N9CMZ3"/>